<reference evidence="11 12" key="1">
    <citation type="submission" date="2021-03" db="EMBL/GenBank/DDBJ databases">
        <title>Antimicrobial resistance genes in bacteria isolated from Japanese honey, and their potential for conferring macrolide and lincosamide resistance in the American foulbrood pathogen Paenibacillus larvae.</title>
        <authorList>
            <person name="Okamoto M."/>
            <person name="Kumagai M."/>
            <person name="Kanamori H."/>
            <person name="Takamatsu D."/>
        </authorList>
    </citation>
    <scope>NUCLEOTIDE SEQUENCE [LARGE SCALE GENOMIC DNA]</scope>
    <source>
        <strain evidence="11 12">J21TS7</strain>
    </source>
</reference>
<dbReference type="Gene3D" id="3.30.300.210">
    <property type="entry name" value="Nutrient germinant receptor protein C, domain 3"/>
    <property type="match status" value="1"/>
</dbReference>
<dbReference type="NCBIfam" id="TIGR02887">
    <property type="entry name" value="spore_ger_x_C"/>
    <property type="match status" value="1"/>
</dbReference>
<evidence type="ECO:0000256" key="4">
    <source>
        <dbReference type="ARBA" id="ARBA00022729"/>
    </source>
</evidence>
<evidence type="ECO:0000256" key="6">
    <source>
        <dbReference type="ARBA" id="ARBA00023139"/>
    </source>
</evidence>
<organism evidence="11 12">
    <name type="scientific">Paenibacillus cineris</name>
    <dbReference type="NCBI Taxonomy" id="237530"/>
    <lineage>
        <taxon>Bacteria</taxon>
        <taxon>Bacillati</taxon>
        <taxon>Bacillota</taxon>
        <taxon>Bacilli</taxon>
        <taxon>Bacillales</taxon>
        <taxon>Paenibacillaceae</taxon>
        <taxon>Paenibacillus</taxon>
    </lineage>
</organism>
<keyword evidence="7" id="KW-0449">Lipoprotein</keyword>
<evidence type="ECO:0000256" key="5">
    <source>
        <dbReference type="ARBA" id="ARBA00023136"/>
    </source>
</evidence>
<keyword evidence="4 8" id="KW-0732">Signal</keyword>
<dbReference type="EMBL" id="BORU01000001">
    <property type="protein sequence ID" value="GIO53433.1"/>
    <property type="molecule type" value="Genomic_DNA"/>
</dbReference>
<keyword evidence="5" id="KW-0472">Membrane</keyword>
<dbReference type="InterPro" id="IPR008844">
    <property type="entry name" value="Spore_GerAC-like"/>
</dbReference>
<evidence type="ECO:0000256" key="7">
    <source>
        <dbReference type="ARBA" id="ARBA00023288"/>
    </source>
</evidence>
<evidence type="ECO:0000313" key="11">
    <source>
        <dbReference type="EMBL" id="GIO53433.1"/>
    </source>
</evidence>
<evidence type="ECO:0000259" key="10">
    <source>
        <dbReference type="Pfam" id="PF25198"/>
    </source>
</evidence>
<dbReference type="PANTHER" id="PTHR35789">
    <property type="entry name" value="SPORE GERMINATION PROTEIN B3"/>
    <property type="match status" value="1"/>
</dbReference>
<evidence type="ECO:0000256" key="2">
    <source>
        <dbReference type="ARBA" id="ARBA00007886"/>
    </source>
</evidence>
<evidence type="ECO:0000256" key="3">
    <source>
        <dbReference type="ARBA" id="ARBA00022544"/>
    </source>
</evidence>
<dbReference type="Proteomes" id="UP000676601">
    <property type="component" value="Unassembled WGS sequence"/>
</dbReference>
<dbReference type="InterPro" id="IPR057336">
    <property type="entry name" value="GerAC_N"/>
</dbReference>
<feature type="domain" description="Spore germination protein N-terminal" evidence="10">
    <location>
        <begin position="21"/>
        <end position="193"/>
    </location>
</feature>
<comment type="caution">
    <text evidence="11">The sequence shown here is derived from an EMBL/GenBank/DDBJ whole genome shotgun (WGS) entry which is preliminary data.</text>
</comment>
<dbReference type="Pfam" id="PF25198">
    <property type="entry name" value="Spore_GerAC_N"/>
    <property type="match status" value="1"/>
</dbReference>
<dbReference type="InterPro" id="IPR046953">
    <property type="entry name" value="Spore_GerAC-like_C"/>
</dbReference>
<evidence type="ECO:0000313" key="12">
    <source>
        <dbReference type="Proteomes" id="UP000676601"/>
    </source>
</evidence>
<dbReference type="PANTHER" id="PTHR35789:SF1">
    <property type="entry name" value="SPORE GERMINATION PROTEIN B3"/>
    <property type="match status" value="1"/>
</dbReference>
<evidence type="ECO:0000259" key="9">
    <source>
        <dbReference type="Pfam" id="PF05504"/>
    </source>
</evidence>
<accession>A0ABQ4LAI8</accession>
<dbReference type="PROSITE" id="PS51257">
    <property type="entry name" value="PROKAR_LIPOPROTEIN"/>
    <property type="match status" value="1"/>
</dbReference>
<dbReference type="RefSeq" id="WP_212983326.1">
    <property type="nucleotide sequence ID" value="NZ_BORU01000001.1"/>
</dbReference>
<evidence type="ECO:0000256" key="1">
    <source>
        <dbReference type="ARBA" id="ARBA00004635"/>
    </source>
</evidence>
<feature type="chain" id="PRO_5047360608" evidence="8">
    <location>
        <begin position="23"/>
        <end position="380"/>
    </location>
</feature>
<feature type="domain" description="Spore germination GerAC-like C-terminal" evidence="9">
    <location>
        <begin position="214"/>
        <end position="374"/>
    </location>
</feature>
<name>A0ABQ4LAI8_9BACL</name>
<dbReference type="Pfam" id="PF05504">
    <property type="entry name" value="Spore_GerAC"/>
    <property type="match status" value="1"/>
</dbReference>
<comment type="similarity">
    <text evidence="2">Belongs to the GerABKC lipoprotein family.</text>
</comment>
<sequence length="380" mass="43235">MKAIIVVLFCSLLLTGCWDLKAVQDMNIVTALGIDYKKDHYVVYVKLTDFSAVGTKEGSGDSKPASTWVGVGEGPTVLLAINDIYRSAQHHTLWTHVKAIVMTKSALGKLEDIFDSLLRSRELRYTSWVYGTDKPIESIFMADTTLNQSPLMLEMFEPKETYKQRSAIMPIQLQKLVNSIREPATSVLLPVLSVTDRKWMANQKDKTPSMMELTGVYVINKGANEGWVAEEDMMGARLIRYSHMLRYPFSIPERYGLNNTLNLTGPHTKISLDPDTSERLNININLTVNATVLETRTEAGMSEYQMEQQAQSILKKDIMKEFNDAKDKNIDLFGIEEWLYRHHHDSWKRYVSRGPILPKINIKDVNVKVIIKHSNTYITG</sequence>
<comment type="subcellular location">
    <subcellularLocation>
        <location evidence="1">Membrane</location>
        <topology evidence="1">Lipid-anchor</topology>
    </subcellularLocation>
</comment>
<keyword evidence="3" id="KW-0309">Germination</keyword>
<protein>
    <submittedName>
        <fullName evidence="11">Spore germination protein YfkR</fullName>
    </submittedName>
</protein>
<keyword evidence="6" id="KW-0564">Palmitate</keyword>
<dbReference type="InterPro" id="IPR038501">
    <property type="entry name" value="Spore_GerAC_C_sf"/>
</dbReference>
<evidence type="ECO:0000256" key="8">
    <source>
        <dbReference type="SAM" id="SignalP"/>
    </source>
</evidence>
<proteinExistence type="inferred from homology"/>
<feature type="signal peptide" evidence="8">
    <location>
        <begin position="1"/>
        <end position="22"/>
    </location>
</feature>
<keyword evidence="12" id="KW-1185">Reference proteome</keyword>
<gene>
    <name evidence="11" type="primary">yfkR_1</name>
    <name evidence="11" type="ORF">J21TS7_17510</name>
</gene>